<name>A0A8S5V5N7_9CAUD</name>
<organism evidence="1">
    <name type="scientific">Siphoviridae sp. ctYaH2</name>
    <dbReference type="NCBI Taxonomy" id="2825549"/>
    <lineage>
        <taxon>Viruses</taxon>
        <taxon>Duplodnaviria</taxon>
        <taxon>Heunggongvirae</taxon>
        <taxon>Uroviricota</taxon>
        <taxon>Caudoviricetes</taxon>
    </lineage>
</organism>
<proteinExistence type="predicted"/>
<evidence type="ECO:0000313" key="1">
    <source>
        <dbReference type="EMBL" id="DAG01923.1"/>
    </source>
</evidence>
<reference evidence="1" key="1">
    <citation type="journal article" date="2021" name="Proc. Natl. Acad. Sci. U.S.A.">
        <title>A Catalog of Tens of Thousands of Viruses from Human Metagenomes Reveals Hidden Associations with Chronic Diseases.</title>
        <authorList>
            <person name="Tisza M.J."/>
            <person name="Buck C.B."/>
        </authorList>
    </citation>
    <scope>NUCLEOTIDE SEQUENCE</scope>
    <source>
        <strain evidence="1">CtYaH2</strain>
    </source>
</reference>
<accession>A0A8S5V5N7</accession>
<sequence>MLIFKFANLLIFLRPSCYDCPCGSHLWQS</sequence>
<protein>
    <submittedName>
        <fullName evidence="1">Uncharacterized protein</fullName>
    </submittedName>
</protein>
<dbReference type="EMBL" id="BK016199">
    <property type="protein sequence ID" value="DAG01923.1"/>
    <property type="molecule type" value="Genomic_DNA"/>
</dbReference>